<evidence type="ECO:0000313" key="3">
    <source>
        <dbReference type="Proteomes" id="UP000307440"/>
    </source>
</evidence>
<dbReference type="AlphaFoldDB" id="A0A5C3KFV1"/>
<protein>
    <submittedName>
        <fullName evidence="2">Uncharacterized protein</fullName>
    </submittedName>
</protein>
<feature type="compositionally biased region" description="Low complexity" evidence="1">
    <location>
        <begin position="89"/>
        <end position="103"/>
    </location>
</feature>
<evidence type="ECO:0000256" key="1">
    <source>
        <dbReference type="SAM" id="MobiDB-lite"/>
    </source>
</evidence>
<accession>A0A5C3KFV1</accession>
<sequence>MASAEVTSASISVTSIAQFSPHLLKPDTFTAKNPNYPPPLPVTIRNTVAEAISRFRPTPRDVITGIAPHVFDERKRRPSQIPGRHQRQRSPSPAANPRRSSNNGQGWYYRSPLRRSIVVKWDESRDEYSVYGLCQSGVCTIRMTDSMPYRLHAHSHMIQSSGILTQIAR</sequence>
<proteinExistence type="predicted"/>
<evidence type="ECO:0000313" key="2">
    <source>
        <dbReference type="EMBL" id="TFK18764.1"/>
    </source>
</evidence>
<name>A0A5C3KFV1_COPMA</name>
<feature type="region of interest" description="Disordered" evidence="1">
    <location>
        <begin position="63"/>
        <end position="107"/>
    </location>
</feature>
<reference evidence="2 3" key="1">
    <citation type="journal article" date="2019" name="Nat. Ecol. Evol.">
        <title>Megaphylogeny resolves global patterns of mushroom evolution.</title>
        <authorList>
            <person name="Varga T."/>
            <person name="Krizsan K."/>
            <person name="Foldi C."/>
            <person name="Dima B."/>
            <person name="Sanchez-Garcia M."/>
            <person name="Sanchez-Ramirez S."/>
            <person name="Szollosi G.J."/>
            <person name="Szarkandi J.G."/>
            <person name="Papp V."/>
            <person name="Albert L."/>
            <person name="Andreopoulos W."/>
            <person name="Angelini C."/>
            <person name="Antonin V."/>
            <person name="Barry K.W."/>
            <person name="Bougher N.L."/>
            <person name="Buchanan P."/>
            <person name="Buyck B."/>
            <person name="Bense V."/>
            <person name="Catcheside P."/>
            <person name="Chovatia M."/>
            <person name="Cooper J."/>
            <person name="Damon W."/>
            <person name="Desjardin D."/>
            <person name="Finy P."/>
            <person name="Geml J."/>
            <person name="Haridas S."/>
            <person name="Hughes K."/>
            <person name="Justo A."/>
            <person name="Karasinski D."/>
            <person name="Kautmanova I."/>
            <person name="Kiss B."/>
            <person name="Kocsube S."/>
            <person name="Kotiranta H."/>
            <person name="LaButti K.M."/>
            <person name="Lechner B.E."/>
            <person name="Liimatainen K."/>
            <person name="Lipzen A."/>
            <person name="Lukacs Z."/>
            <person name="Mihaltcheva S."/>
            <person name="Morgado L.N."/>
            <person name="Niskanen T."/>
            <person name="Noordeloos M.E."/>
            <person name="Ohm R.A."/>
            <person name="Ortiz-Santana B."/>
            <person name="Ovrebo C."/>
            <person name="Racz N."/>
            <person name="Riley R."/>
            <person name="Savchenko A."/>
            <person name="Shiryaev A."/>
            <person name="Soop K."/>
            <person name="Spirin V."/>
            <person name="Szebenyi C."/>
            <person name="Tomsovsky M."/>
            <person name="Tulloss R.E."/>
            <person name="Uehling J."/>
            <person name="Grigoriev I.V."/>
            <person name="Vagvolgyi C."/>
            <person name="Papp T."/>
            <person name="Martin F.M."/>
            <person name="Miettinen O."/>
            <person name="Hibbett D.S."/>
            <person name="Nagy L.G."/>
        </authorList>
    </citation>
    <scope>NUCLEOTIDE SEQUENCE [LARGE SCALE GENOMIC DNA]</scope>
    <source>
        <strain evidence="2 3">CBS 121175</strain>
    </source>
</reference>
<organism evidence="2 3">
    <name type="scientific">Coprinopsis marcescibilis</name>
    <name type="common">Agaric fungus</name>
    <name type="synonym">Psathyrella marcescibilis</name>
    <dbReference type="NCBI Taxonomy" id="230819"/>
    <lineage>
        <taxon>Eukaryota</taxon>
        <taxon>Fungi</taxon>
        <taxon>Dikarya</taxon>
        <taxon>Basidiomycota</taxon>
        <taxon>Agaricomycotina</taxon>
        <taxon>Agaricomycetes</taxon>
        <taxon>Agaricomycetidae</taxon>
        <taxon>Agaricales</taxon>
        <taxon>Agaricineae</taxon>
        <taxon>Psathyrellaceae</taxon>
        <taxon>Coprinopsis</taxon>
    </lineage>
</organism>
<dbReference type="Proteomes" id="UP000307440">
    <property type="component" value="Unassembled WGS sequence"/>
</dbReference>
<dbReference type="EMBL" id="ML210380">
    <property type="protein sequence ID" value="TFK18764.1"/>
    <property type="molecule type" value="Genomic_DNA"/>
</dbReference>
<keyword evidence="3" id="KW-1185">Reference proteome</keyword>
<dbReference type="OrthoDB" id="3066663at2759"/>
<gene>
    <name evidence="2" type="ORF">FA15DRAFT_243710</name>
</gene>